<dbReference type="EMBL" id="CP047593">
    <property type="protein sequence ID" value="QHI69605.1"/>
    <property type="molecule type" value="Genomic_DNA"/>
</dbReference>
<dbReference type="PANTHER" id="PTHR45339">
    <property type="entry name" value="HYBRID SIGNAL TRANSDUCTION HISTIDINE KINASE J"/>
    <property type="match status" value="1"/>
</dbReference>
<dbReference type="Pfam" id="PF00512">
    <property type="entry name" value="HisKA"/>
    <property type="match status" value="1"/>
</dbReference>
<evidence type="ECO:0000259" key="15">
    <source>
        <dbReference type="PROSITE" id="PS50110"/>
    </source>
</evidence>
<dbReference type="Pfam" id="PF02518">
    <property type="entry name" value="HATPase_c"/>
    <property type="match status" value="1"/>
</dbReference>
<name>A0A6P1MEU9_9BACT</name>
<keyword evidence="17" id="KW-1185">Reference proteome</keyword>
<dbReference type="SUPFAM" id="SSF55874">
    <property type="entry name" value="ATPase domain of HSP90 chaperone/DNA topoisomerase II/histidine kinase"/>
    <property type="match status" value="1"/>
</dbReference>
<dbReference type="Gene3D" id="1.10.287.130">
    <property type="match status" value="1"/>
</dbReference>
<dbReference type="FunFam" id="3.30.565.10:FF:000010">
    <property type="entry name" value="Sensor histidine kinase RcsC"/>
    <property type="match status" value="1"/>
</dbReference>
<accession>A0A6P1MEU9</accession>
<evidence type="ECO:0000256" key="6">
    <source>
        <dbReference type="ARBA" id="ARBA00022777"/>
    </source>
</evidence>
<dbReference type="Gene3D" id="3.30.450.290">
    <property type="match status" value="1"/>
</dbReference>
<keyword evidence="6" id="KW-0418">Kinase</keyword>
<evidence type="ECO:0000256" key="10">
    <source>
        <dbReference type="ARBA" id="ARBA00068150"/>
    </source>
</evidence>
<dbReference type="CDD" id="cd17546">
    <property type="entry name" value="REC_hyHK_CKI1_RcsC-like"/>
    <property type="match status" value="1"/>
</dbReference>
<keyword evidence="8" id="KW-0902">Two-component regulatory system</keyword>
<dbReference type="InterPro" id="IPR003661">
    <property type="entry name" value="HisK_dim/P_dom"/>
</dbReference>
<feature type="modified residue" description="4-aspartylphosphate" evidence="11">
    <location>
        <position position="679"/>
    </location>
</feature>
<dbReference type="InterPro" id="IPR036097">
    <property type="entry name" value="HisK_dim/P_sf"/>
</dbReference>
<dbReference type="Pfam" id="PF11845">
    <property type="entry name" value="Tll0287-like"/>
    <property type="match status" value="1"/>
</dbReference>
<sequence>MILLILIWSVALGTSFSWAVYHERKGTMTAATMAARAQFQRDHLYRHWSSLHGGTYVPVTEETQPNPYLSGTDERDITTPSGRKLTLINPAYMTRQVHEMGREEAGIIGHITSLDPLRPENAPDEWETQALLSFRQGVTEVTTLNQLNGEPYLRLMRPLTAEKSCLKCHGNQGYSTGDIHGGISVSIPLRPYKAITSGQTRIAALSYGSIWLIGVIAILTATHRIHRYIILREEAQEAAEEAAKAKSSFLANMSHEIRTPMNAVIGMTDLLLETSLSEEQRDSANIIRVSGEALLTLINDVLDFSKIEAGRMELEQQDFDLSQCVEDTLDLMVTKAAEKNLEIIYDVDSNVPSVIRGDAGRLRQILINLLSNAIKFTHEGEVGLSVTARQKDSGHELEFTVRDTGIGIEPEKLKQVFFVFTQADASMTRQYGGSGLGLSISQRLSELMGGKMWAESVPGVGSIFRFTITTPAARQVRSFRSDLDLKDLETRNVLVVDDNATNLTILSAQLTRWGLTPVIFSKPIDALHSIQSGRKYALMITDMQMPELDGATLTHMVRDFRSDKELPVIVLTSVGLDKPDESLAISAYITKPAKPAMLYQTIIDILQGCSKNYSQTVSAAHANETVSPLKILVAEDNLLNQKVALRMIEKLGYQADLARDGVEVLETVDANSYDLVLMDIQMPRLDGLTATIEILQRYKGKPRPLIIGMTAHASNEEREHGISIGMDDYLTKPIQLVKLKEVLWKVQEFKST</sequence>
<feature type="modified residue" description="4-aspartylphosphate" evidence="11">
    <location>
        <position position="542"/>
    </location>
</feature>
<dbReference type="InterPro" id="IPR036890">
    <property type="entry name" value="HATPase_C_sf"/>
</dbReference>
<evidence type="ECO:0000256" key="7">
    <source>
        <dbReference type="ARBA" id="ARBA00022840"/>
    </source>
</evidence>
<dbReference type="SMART" id="SM00387">
    <property type="entry name" value="HATPase_c"/>
    <property type="match status" value="1"/>
</dbReference>
<gene>
    <name evidence="16" type="ORF">GT409_09090</name>
</gene>
<comment type="subunit">
    <text evidence="9">At low DSF concentrations, interacts with RpfF.</text>
</comment>
<dbReference type="InterPro" id="IPR003594">
    <property type="entry name" value="HATPase_dom"/>
</dbReference>
<keyword evidence="13" id="KW-0812">Transmembrane</keyword>
<evidence type="ECO:0000313" key="16">
    <source>
        <dbReference type="EMBL" id="QHI69605.1"/>
    </source>
</evidence>
<evidence type="ECO:0000259" key="14">
    <source>
        <dbReference type="PROSITE" id="PS50109"/>
    </source>
</evidence>
<evidence type="ECO:0000313" key="17">
    <source>
        <dbReference type="Proteomes" id="UP000464954"/>
    </source>
</evidence>
<keyword evidence="7" id="KW-0067">ATP-binding</keyword>
<evidence type="ECO:0000256" key="5">
    <source>
        <dbReference type="ARBA" id="ARBA00022741"/>
    </source>
</evidence>
<dbReference type="InterPro" id="IPR001789">
    <property type="entry name" value="Sig_transdc_resp-reg_receiver"/>
</dbReference>
<dbReference type="EC" id="2.7.13.3" evidence="2"/>
<dbReference type="PROSITE" id="PS50110">
    <property type="entry name" value="RESPONSE_REGULATORY"/>
    <property type="match status" value="2"/>
</dbReference>
<evidence type="ECO:0000256" key="8">
    <source>
        <dbReference type="ARBA" id="ARBA00023012"/>
    </source>
</evidence>
<dbReference type="InterPro" id="IPR005467">
    <property type="entry name" value="His_kinase_dom"/>
</dbReference>
<dbReference type="GO" id="GO:0000155">
    <property type="term" value="F:phosphorelay sensor kinase activity"/>
    <property type="evidence" value="ECO:0007669"/>
    <property type="project" value="InterPro"/>
</dbReference>
<evidence type="ECO:0000256" key="9">
    <source>
        <dbReference type="ARBA" id="ARBA00064003"/>
    </source>
</evidence>
<organism evidence="16 17">
    <name type="scientific">Tichowtungia aerotolerans</name>
    <dbReference type="NCBI Taxonomy" id="2697043"/>
    <lineage>
        <taxon>Bacteria</taxon>
        <taxon>Pseudomonadati</taxon>
        <taxon>Kiritimatiellota</taxon>
        <taxon>Tichowtungiia</taxon>
        <taxon>Tichowtungiales</taxon>
        <taxon>Tichowtungiaceae</taxon>
        <taxon>Tichowtungia</taxon>
    </lineage>
</organism>
<dbReference type="CDD" id="cd16922">
    <property type="entry name" value="HATPase_EvgS-ArcB-TorS-like"/>
    <property type="match status" value="1"/>
</dbReference>
<proteinExistence type="predicted"/>
<dbReference type="InterPro" id="IPR021796">
    <property type="entry name" value="Tll0287-like_dom"/>
</dbReference>
<evidence type="ECO:0000256" key="11">
    <source>
        <dbReference type="PROSITE-ProRule" id="PRU00169"/>
    </source>
</evidence>
<comment type="catalytic activity">
    <reaction evidence="1">
        <text>ATP + protein L-histidine = ADP + protein N-phospho-L-histidine.</text>
        <dbReference type="EC" id="2.7.13.3"/>
    </reaction>
</comment>
<protein>
    <recommendedName>
        <fullName evidence="10">Sensory/regulatory protein RpfC</fullName>
        <ecNumber evidence="2">2.7.13.3</ecNumber>
    </recommendedName>
</protein>
<feature type="transmembrane region" description="Helical" evidence="13">
    <location>
        <begin position="202"/>
        <end position="222"/>
    </location>
</feature>
<dbReference type="Proteomes" id="UP000464954">
    <property type="component" value="Chromosome"/>
</dbReference>
<dbReference type="Pfam" id="PF00072">
    <property type="entry name" value="Response_reg"/>
    <property type="match status" value="2"/>
</dbReference>
<dbReference type="KEGG" id="taer:GT409_09090"/>
<dbReference type="PROSITE" id="PS50109">
    <property type="entry name" value="HIS_KIN"/>
    <property type="match status" value="1"/>
</dbReference>
<dbReference type="PRINTS" id="PR00344">
    <property type="entry name" value="BCTRLSENSOR"/>
</dbReference>
<evidence type="ECO:0000256" key="1">
    <source>
        <dbReference type="ARBA" id="ARBA00000085"/>
    </source>
</evidence>
<feature type="domain" description="Histidine kinase" evidence="14">
    <location>
        <begin position="252"/>
        <end position="472"/>
    </location>
</feature>
<evidence type="ECO:0000256" key="2">
    <source>
        <dbReference type="ARBA" id="ARBA00012438"/>
    </source>
</evidence>
<evidence type="ECO:0000256" key="12">
    <source>
        <dbReference type="SAM" id="MobiDB-lite"/>
    </source>
</evidence>
<dbReference type="Gene3D" id="3.30.565.10">
    <property type="entry name" value="Histidine kinase-like ATPase, C-terminal domain"/>
    <property type="match status" value="1"/>
</dbReference>
<dbReference type="FunFam" id="1.10.287.130:FF:000002">
    <property type="entry name" value="Two-component osmosensing histidine kinase"/>
    <property type="match status" value="1"/>
</dbReference>
<dbReference type="GO" id="GO:0005524">
    <property type="term" value="F:ATP binding"/>
    <property type="evidence" value="ECO:0007669"/>
    <property type="project" value="UniProtKB-KW"/>
</dbReference>
<feature type="domain" description="Response regulatory" evidence="15">
    <location>
        <begin position="492"/>
        <end position="606"/>
    </location>
</feature>
<dbReference type="SUPFAM" id="SSF52172">
    <property type="entry name" value="CheY-like"/>
    <property type="match status" value="2"/>
</dbReference>
<keyword evidence="4" id="KW-0808">Transferase</keyword>
<dbReference type="SMART" id="SM00388">
    <property type="entry name" value="HisKA"/>
    <property type="match status" value="1"/>
</dbReference>
<dbReference type="Gene3D" id="3.40.50.2300">
    <property type="match status" value="2"/>
</dbReference>
<feature type="domain" description="Response regulatory" evidence="15">
    <location>
        <begin position="630"/>
        <end position="747"/>
    </location>
</feature>
<dbReference type="SUPFAM" id="SSF47384">
    <property type="entry name" value="Homodimeric domain of signal transducing histidine kinase"/>
    <property type="match status" value="1"/>
</dbReference>
<dbReference type="AlphaFoldDB" id="A0A6P1MEU9"/>
<evidence type="ECO:0000256" key="4">
    <source>
        <dbReference type="ARBA" id="ARBA00022679"/>
    </source>
</evidence>
<feature type="region of interest" description="Disordered" evidence="12">
    <location>
        <begin position="61"/>
        <end position="81"/>
    </location>
</feature>
<keyword evidence="13" id="KW-1133">Transmembrane helix</keyword>
<keyword evidence="5" id="KW-0547">Nucleotide-binding</keyword>
<dbReference type="PANTHER" id="PTHR45339:SF1">
    <property type="entry name" value="HYBRID SIGNAL TRANSDUCTION HISTIDINE KINASE J"/>
    <property type="match status" value="1"/>
</dbReference>
<evidence type="ECO:0000256" key="3">
    <source>
        <dbReference type="ARBA" id="ARBA00022553"/>
    </source>
</evidence>
<keyword evidence="13" id="KW-0472">Membrane</keyword>
<dbReference type="RefSeq" id="WP_160628787.1">
    <property type="nucleotide sequence ID" value="NZ_CP047593.1"/>
</dbReference>
<dbReference type="SMART" id="SM00448">
    <property type="entry name" value="REC"/>
    <property type="match status" value="2"/>
</dbReference>
<dbReference type="InterPro" id="IPR004358">
    <property type="entry name" value="Sig_transdc_His_kin-like_C"/>
</dbReference>
<evidence type="ECO:0000256" key="13">
    <source>
        <dbReference type="SAM" id="Phobius"/>
    </source>
</evidence>
<keyword evidence="3 11" id="KW-0597">Phosphoprotein</keyword>
<reference evidence="16 17" key="1">
    <citation type="submission" date="2020-01" db="EMBL/GenBank/DDBJ databases">
        <title>Ponticoccus aerotolerans gen. nov., sp. nov., an anaerobic bacterium and proposal of Ponticoccusceae fam. nov., Ponticoccusles ord. nov. and Ponticoccuse classis nov. in the phylum Kiritimatiellaeota.</title>
        <authorList>
            <person name="Zhou L.Y."/>
            <person name="Du Z.J."/>
        </authorList>
    </citation>
    <scope>NUCLEOTIDE SEQUENCE [LARGE SCALE GENOMIC DNA]</scope>
    <source>
        <strain evidence="16 17">S-5007</strain>
    </source>
</reference>
<dbReference type="InterPro" id="IPR011006">
    <property type="entry name" value="CheY-like_superfamily"/>
</dbReference>
<dbReference type="CDD" id="cd00082">
    <property type="entry name" value="HisKA"/>
    <property type="match status" value="1"/>
</dbReference>